<sequence>MFGVNVNPSFQRVYNNLCVQSPWLGDPVLGEYEPMRAPHVNAAGDLASLPAGITTGRISIQNPGPTVASWFRLTFDGTDSLDSFQRNNDVVPDAPTIVNSRTIEFYMDMTLSASPNDPNSGNYLAISGTPGTPISNVDCREITGPGGDYVDEGLYFAEFIDELKLVSDRPRIMDLQGINGPHMPSTGTLTWEQRAQSRRAFQYSSARLVHGTGSGRLMLTVKAYHTTDAEAELLAAYGPDDLYTGAGGNRLTLTILAASGGGSVVLDGLDITVTPAAGATSAAQIAAQIYAHADIPKMVEIVAGTNTAPVSSGDYNAALAAGAVATLAETNFTGGFDGPGGNTYWPDVVELGQQLGQPLNFLLPQNADDDYAAQVASLIVAAFPASYHLWLAGKGNEPFNYGTQATRWYYTLALMNGVSGIDPQHKLLKQYGTMAISNFTAMRAVAADFPTAIGAQSSSASTTTGVYKLLPNFASAVGWVEVAPYFYFVADPVSEDAFWASGYLSASQKPAELAEHIDLLDGTDVGVVLYEWGQHLDNETVLATAQSHHRDEKMGELTAYAASELYRLHGVGVTIPVHYFSDITPISTGRAGGWGMREYRGQAPTPKSIAWDDFRQGIFRPYFQPGLAPALTGTRVVGQVLTLTLPEAFNTDEATVQMTRDGVALGSPVTIDPSEDTFTYTQVEADIGTVLDGTVTLSNAHYSKEYAITDGAETEDEVPPFSLDDLTSLLARWDANTGMVGTTHVTSWAAAQGSGALTSAGNAPARSTVDGHPAAVFAKASYDSLPSNVGVGTGDFTYLVVGKVSGGDISGDQTMFGNANSNGPSVDVQSSGATLRLVRQGVAVQGSVTSGVDMTERFVVTARHRASDDHWSLRVNGVEVGSGTGSGDFSAGNLVLGFNPGNGAGFNGPLHCLGMCDSYLSEGLTAAWEAYEMALWDVA</sequence>
<comment type="caution">
    <text evidence="1">The sequence shown here is derived from an EMBL/GenBank/DDBJ whole genome shotgun (WGS) entry which is preliminary data.</text>
</comment>
<organism evidence="1 2">
    <name type="scientific">Sphingomonas tagetis</name>
    <dbReference type="NCBI Taxonomy" id="2949092"/>
    <lineage>
        <taxon>Bacteria</taxon>
        <taxon>Pseudomonadati</taxon>
        <taxon>Pseudomonadota</taxon>
        <taxon>Alphaproteobacteria</taxon>
        <taxon>Sphingomonadales</taxon>
        <taxon>Sphingomonadaceae</taxon>
        <taxon>Sphingomonas</taxon>
    </lineage>
</organism>
<accession>A0A9X2HHF9</accession>
<keyword evidence="2" id="KW-1185">Reference proteome</keyword>
<dbReference type="SUPFAM" id="SSF49899">
    <property type="entry name" value="Concanavalin A-like lectins/glucanases"/>
    <property type="match status" value="1"/>
</dbReference>
<evidence type="ECO:0000313" key="2">
    <source>
        <dbReference type="Proteomes" id="UP001139451"/>
    </source>
</evidence>
<dbReference type="EMBL" id="JAMLDX010000001">
    <property type="protein sequence ID" value="MCP3729239.1"/>
    <property type="molecule type" value="Genomic_DNA"/>
</dbReference>
<protein>
    <recommendedName>
        <fullName evidence="3">Concanavalin A-like lectin/glucanases superfamily protein</fullName>
    </recommendedName>
</protein>
<evidence type="ECO:0000313" key="1">
    <source>
        <dbReference type="EMBL" id="MCP3729239.1"/>
    </source>
</evidence>
<evidence type="ECO:0008006" key="3">
    <source>
        <dbReference type="Google" id="ProtNLM"/>
    </source>
</evidence>
<dbReference type="RefSeq" id="WP_254291217.1">
    <property type="nucleotide sequence ID" value="NZ_JAMLDX010000001.1"/>
</dbReference>
<dbReference type="AlphaFoldDB" id="A0A9X2HHF9"/>
<gene>
    <name evidence="1" type="ORF">M9978_02260</name>
</gene>
<dbReference type="InterPro" id="IPR013320">
    <property type="entry name" value="ConA-like_dom_sf"/>
</dbReference>
<proteinExistence type="predicted"/>
<name>A0A9X2HHF9_9SPHN</name>
<dbReference type="Proteomes" id="UP001139451">
    <property type="component" value="Unassembled WGS sequence"/>
</dbReference>
<reference evidence="1" key="1">
    <citation type="submission" date="2022-05" db="EMBL/GenBank/DDBJ databases">
        <title>Sphingomonas sp. strain MG17 Genome sequencing and assembly.</title>
        <authorList>
            <person name="Kim I."/>
        </authorList>
    </citation>
    <scope>NUCLEOTIDE SEQUENCE</scope>
    <source>
        <strain evidence="1">MG17</strain>
    </source>
</reference>